<dbReference type="GO" id="GO:0006612">
    <property type="term" value="P:protein targeting to membrane"/>
    <property type="evidence" value="ECO:0007669"/>
    <property type="project" value="TreeGrafter"/>
</dbReference>
<evidence type="ECO:0000313" key="10">
    <source>
        <dbReference type="Proteomes" id="UP000265100"/>
    </source>
</evidence>
<dbReference type="GO" id="GO:0031849">
    <property type="term" value="F:olfactory receptor binding"/>
    <property type="evidence" value="ECO:0007669"/>
    <property type="project" value="TreeGrafter"/>
</dbReference>
<dbReference type="PANTHER" id="PTHR14402">
    <property type="entry name" value="RECEPTOR TRANSPORTING PROTEIN"/>
    <property type="match status" value="1"/>
</dbReference>
<reference evidence="9 10" key="1">
    <citation type="submission" date="2018-05" db="EMBL/GenBank/DDBJ databases">
        <authorList>
            <person name="Datahose"/>
        </authorList>
    </citation>
    <scope>NUCLEOTIDE SEQUENCE</scope>
</reference>
<evidence type="ECO:0000256" key="3">
    <source>
        <dbReference type="ARBA" id="ARBA00022723"/>
    </source>
</evidence>
<reference evidence="10" key="2">
    <citation type="submission" date="2023-03" db="EMBL/GenBank/DDBJ databases">
        <authorList>
            <consortium name="Wellcome Sanger Institute Data Sharing"/>
        </authorList>
    </citation>
    <scope>NUCLEOTIDE SEQUENCE [LARGE SCALE GENOMIC DNA]</scope>
</reference>
<keyword evidence="6" id="KW-1133">Transmembrane helix</keyword>
<dbReference type="Ensembl" id="ENSACLT00000072465.1">
    <property type="protein sequence ID" value="ENSACLP00000073284.1"/>
    <property type="gene ID" value="ENSACLG00000032926.1"/>
</dbReference>
<dbReference type="GO" id="GO:0051205">
    <property type="term" value="P:protein insertion into membrane"/>
    <property type="evidence" value="ECO:0007669"/>
    <property type="project" value="TreeGrafter"/>
</dbReference>
<evidence type="ECO:0000256" key="4">
    <source>
        <dbReference type="ARBA" id="ARBA00022771"/>
    </source>
</evidence>
<evidence type="ECO:0000313" key="9">
    <source>
        <dbReference type="Ensembl" id="ENSACLP00000073284.1"/>
    </source>
</evidence>
<dbReference type="GO" id="GO:0008270">
    <property type="term" value="F:zinc ion binding"/>
    <property type="evidence" value="ECO:0007669"/>
    <property type="project" value="UniProtKB-KW"/>
</dbReference>
<reference evidence="9" key="3">
    <citation type="submission" date="2025-08" db="UniProtKB">
        <authorList>
            <consortium name="Ensembl"/>
        </authorList>
    </citation>
    <scope>IDENTIFICATION</scope>
</reference>
<dbReference type="AlphaFoldDB" id="A0AAX7UVC4"/>
<evidence type="ECO:0000256" key="6">
    <source>
        <dbReference type="ARBA" id="ARBA00022989"/>
    </source>
</evidence>
<evidence type="ECO:0000256" key="5">
    <source>
        <dbReference type="ARBA" id="ARBA00022833"/>
    </source>
</evidence>
<dbReference type="InterPro" id="IPR026096">
    <property type="entry name" value="R-trans_p"/>
</dbReference>
<evidence type="ECO:0000256" key="2">
    <source>
        <dbReference type="ARBA" id="ARBA00022692"/>
    </source>
</evidence>
<sequence length="225" mass="25886">MSTFHFVSQKVSKYQTLCIRPSRYTAWAPSLWTHTFEELFCGDNALDYGEPWSLTFSYKQTDKLSKKENKRGWKVFSHCAYGNFQCASCRRIWPSVRVVLLFRYRLRGGKGAVTMRPFGQACRRCQDDNFHLPGFYKEEAKEALLRLFSEIRKNCYGEEDENEEGDSGATRRRSKPHEKTLCEACCFGLCCQDDQNEGGGWGQTQDTLERLYLSAGLGTPWCSPG</sequence>
<comment type="subcellular location">
    <subcellularLocation>
        <location evidence="1">Membrane</location>
        <topology evidence="1">Single-pass membrane protein</topology>
    </subcellularLocation>
</comment>
<dbReference type="PANTHER" id="PTHR14402:SF20">
    <property type="entry name" value="RECEPTOR-TRANSPORTING PROTEIN 2"/>
    <property type="match status" value="1"/>
</dbReference>
<evidence type="ECO:0000256" key="7">
    <source>
        <dbReference type="ARBA" id="ARBA00023136"/>
    </source>
</evidence>
<keyword evidence="2" id="KW-0812">Transmembrane</keyword>
<proteinExistence type="predicted"/>
<keyword evidence="10" id="KW-1185">Reference proteome</keyword>
<protein>
    <recommendedName>
        <fullName evidence="8">3CxxC-type domain-containing protein</fullName>
    </recommendedName>
</protein>
<evidence type="ECO:0000259" key="8">
    <source>
        <dbReference type="SMART" id="SM01328"/>
    </source>
</evidence>
<dbReference type="GO" id="GO:0016020">
    <property type="term" value="C:membrane"/>
    <property type="evidence" value="ECO:0007669"/>
    <property type="project" value="UniProtKB-SubCell"/>
</dbReference>
<keyword evidence="7" id="KW-0472">Membrane</keyword>
<evidence type="ECO:0000256" key="1">
    <source>
        <dbReference type="ARBA" id="ARBA00004167"/>
    </source>
</evidence>
<dbReference type="GeneTree" id="ENSGT00940000164175"/>
<dbReference type="InterPro" id="IPR027377">
    <property type="entry name" value="ZAR1/RTP1-5-like_Znf-3CxxC"/>
</dbReference>
<keyword evidence="3" id="KW-0479">Metal-binding</keyword>
<accession>A0AAX7UVC4</accession>
<dbReference type="Pfam" id="PF13695">
    <property type="entry name" value="Zn_ribbon_3CxxC"/>
    <property type="match status" value="1"/>
</dbReference>
<gene>
    <name evidence="9" type="primary">NDUFA8</name>
</gene>
<keyword evidence="4" id="KW-0863">Zinc-finger</keyword>
<name>A0AAX7UVC4_ASTCA</name>
<dbReference type="SMART" id="SM01328">
    <property type="entry name" value="zf-3CxxC"/>
    <property type="match status" value="1"/>
</dbReference>
<keyword evidence="5" id="KW-0862">Zinc</keyword>
<organism evidence="9 10">
    <name type="scientific">Astatotilapia calliptera</name>
    <name type="common">Eastern happy</name>
    <name type="synonym">Chromis callipterus</name>
    <dbReference type="NCBI Taxonomy" id="8154"/>
    <lineage>
        <taxon>Eukaryota</taxon>
        <taxon>Metazoa</taxon>
        <taxon>Chordata</taxon>
        <taxon>Craniata</taxon>
        <taxon>Vertebrata</taxon>
        <taxon>Euteleostomi</taxon>
        <taxon>Actinopterygii</taxon>
        <taxon>Neopterygii</taxon>
        <taxon>Teleostei</taxon>
        <taxon>Neoteleostei</taxon>
        <taxon>Acanthomorphata</taxon>
        <taxon>Ovalentaria</taxon>
        <taxon>Cichlomorphae</taxon>
        <taxon>Cichliformes</taxon>
        <taxon>Cichlidae</taxon>
        <taxon>African cichlids</taxon>
        <taxon>Pseudocrenilabrinae</taxon>
        <taxon>Haplochromini</taxon>
        <taxon>Astatotilapia</taxon>
    </lineage>
</organism>
<reference evidence="9" key="4">
    <citation type="submission" date="2025-09" db="UniProtKB">
        <authorList>
            <consortium name="Ensembl"/>
        </authorList>
    </citation>
    <scope>IDENTIFICATION</scope>
</reference>
<feature type="domain" description="3CxxC-type" evidence="8">
    <location>
        <begin position="79"/>
        <end position="188"/>
    </location>
</feature>
<dbReference type="Proteomes" id="UP000265100">
    <property type="component" value="Chromosome 22"/>
</dbReference>